<evidence type="ECO:0000313" key="3">
    <source>
        <dbReference type="Proteomes" id="UP001190700"/>
    </source>
</evidence>
<dbReference type="EMBL" id="LGRX02010389">
    <property type="protein sequence ID" value="KAK3270440.1"/>
    <property type="molecule type" value="Genomic_DNA"/>
</dbReference>
<feature type="compositionally biased region" description="Basic and acidic residues" evidence="1">
    <location>
        <begin position="139"/>
        <end position="150"/>
    </location>
</feature>
<accession>A0AAE0L3I9</accession>
<proteinExistence type="predicted"/>
<feature type="region of interest" description="Disordered" evidence="1">
    <location>
        <begin position="124"/>
        <end position="189"/>
    </location>
</feature>
<dbReference type="AlphaFoldDB" id="A0AAE0L3I9"/>
<dbReference type="Proteomes" id="UP001190700">
    <property type="component" value="Unassembled WGS sequence"/>
</dbReference>
<protein>
    <submittedName>
        <fullName evidence="2">Uncharacterized protein</fullName>
    </submittedName>
</protein>
<keyword evidence="3" id="KW-1185">Reference proteome</keyword>
<feature type="compositionally biased region" description="Low complexity" evidence="1">
    <location>
        <begin position="151"/>
        <end position="163"/>
    </location>
</feature>
<organism evidence="2 3">
    <name type="scientific">Cymbomonas tetramitiformis</name>
    <dbReference type="NCBI Taxonomy" id="36881"/>
    <lineage>
        <taxon>Eukaryota</taxon>
        <taxon>Viridiplantae</taxon>
        <taxon>Chlorophyta</taxon>
        <taxon>Pyramimonadophyceae</taxon>
        <taxon>Pyramimonadales</taxon>
        <taxon>Pyramimonadaceae</taxon>
        <taxon>Cymbomonas</taxon>
    </lineage>
</organism>
<sequence>MELQSKTPRPVINVGPRTHKAQQLPIRGCLQQSVWRAGTATAPAPDMTPQAQSSSQPLVQGGLQQLAFRSGTRASGGMEPVQSLGWRAERHALGKNSSTRPLVVVYRSGRRLVFAGQPRLARAPAGRLAGTRRSGTALSDKRAPMRESSAHAHSSATTHASSTCANHSRTGNDICPAVTPAKSTSRVSPASRDLGFLLHAMLRQKAALRAQLGGQRHVLCDCVPQER</sequence>
<evidence type="ECO:0000313" key="2">
    <source>
        <dbReference type="EMBL" id="KAK3270440.1"/>
    </source>
</evidence>
<comment type="caution">
    <text evidence="2">The sequence shown here is derived from an EMBL/GenBank/DDBJ whole genome shotgun (WGS) entry which is preliminary data.</text>
</comment>
<gene>
    <name evidence="2" type="ORF">CYMTET_21165</name>
</gene>
<reference evidence="2 3" key="1">
    <citation type="journal article" date="2015" name="Genome Biol. Evol.">
        <title>Comparative Genomics of a Bacterivorous Green Alga Reveals Evolutionary Causalities and Consequences of Phago-Mixotrophic Mode of Nutrition.</title>
        <authorList>
            <person name="Burns J.A."/>
            <person name="Paasch A."/>
            <person name="Narechania A."/>
            <person name="Kim E."/>
        </authorList>
    </citation>
    <scope>NUCLEOTIDE SEQUENCE [LARGE SCALE GENOMIC DNA]</scope>
    <source>
        <strain evidence="2 3">PLY_AMNH</strain>
    </source>
</reference>
<name>A0AAE0L3I9_9CHLO</name>
<feature type="compositionally biased region" description="Low complexity" evidence="1">
    <location>
        <begin position="124"/>
        <end position="133"/>
    </location>
</feature>
<evidence type="ECO:0000256" key="1">
    <source>
        <dbReference type="SAM" id="MobiDB-lite"/>
    </source>
</evidence>